<keyword evidence="1" id="KW-0812">Transmembrane</keyword>
<gene>
    <name evidence="2" type="ORF">CEXT_294051</name>
</gene>
<feature type="transmembrane region" description="Helical" evidence="1">
    <location>
        <begin position="81"/>
        <end position="100"/>
    </location>
</feature>
<name>A0AAV4XUM1_CAEEX</name>
<keyword evidence="1" id="KW-0472">Membrane</keyword>
<dbReference type="AlphaFoldDB" id="A0AAV4XUM1"/>
<evidence type="ECO:0000313" key="3">
    <source>
        <dbReference type="Proteomes" id="UP001054945"/>
    </source>
</evidence>
<reference evidence="2 3" key="1">
    <citation type="submission" date="2021-06" db="EMBL/GenBank/DDBJ databases">
        <title>Caerostris extrusa draft genome.</title>
        <authorList>
            <person name="Kono N."/>
            <person name="Arakawa K."/>
        </authorList>
    </citation>
    <scope>NUCLEOTIDE SEQUENCE [LARGE SCALE GENOMIC DNA]</scope>
</reference>
<feature type="transmembrane region" description="Helical" evidence="1">
    <location>
        <begin position="49"/>
        <end position="69"/>
    </location>
</feature>
<keyword evidence="3" id="KW-1185">Reference proteome</keyword>
<dbReference type="EMBL" id="BPLR01000959">
    <property type="protein sequence ID" value="GIY98742.1"/>
    <property type="molecule type" value="Genomic_DNA"/>
</dbReference>
<accession>A0AAV4XUM1</accession>
<evidence type="ECO:0000256" key="1">
    <source>
        <dbReference type="SAM" id="Phobius"/>
    </source>
</evidence>
<evidence type="ECO:0000313" key="2">
    <source>
        <dbReference type="EMBL" id="GIY98742.1"/>
    </source>
</evidence>
<keyword evidence="1" id="KW-1133">Transmembrane helix</keyword>
<dbReference type="Proteomes" id="UP001054945">
    <property type="component" value="Unassembled WGS sequence"/>
</dbReference>
<proteinExistence type="predicted"/>
<sequence length="101" mass="11410">MAFLSGSYSKRCYGFSTGSCYLRLWDKESAYNPSLYAELLVKWNCPQALLPYECMIYFSGYNIALYIIITNDATAICDDDATAVMMMAKVVAVVSMLYTFQ</sequence>
<protein>
    <submittedName>
        <fullName evidence="2">Uncharacterized protein</fullName>
    </submittedName>
</protein>
<organism evidence="2 3">
    <name type="scientific">Caerostris extrusa</name>
    <name type="common">Bark spider</name>
    <name type="synonym">Caerostris bankana</name>
    <dbReference type="NCBI Taxonomy" id="172846"/>
    <lineage>
        <taxon>Eukaryota</taxon>
        <taxon>Metazoa</taxon>
        <taxon>Ecdysozoa</taxon>
        <taxon>Arthropoda</taxon>
        <taxon>Chelicerata</taxon>
        <taxon>Arachnida</taxon>
        <taxon>Araneae</taxon>
        <taxon>Araneomorphae</taxon>
        <taxon>Entelegynae</taxon>
        <taxon>Araneoidea</taxon>
        <taxon>Araneidae</taxon>
        <taxon>Caerostris</taxon>
    </lineage>
</organism>
<comment type="caution">
    <text evidence="2">The sequence shown here is derived from an EMBL/GenBank/DDBJ whole genome shotgun (WGS) entry which is preliminary data.</text>
</comment>